<feature type="compositionally biased region" description="Polar residues" evidence="1">
    <location>
        <begin position="177"/>
        <end position="190"/>
    </location>
</feature>
<evidence type="ECO:0008006" key="5">
    <source>
        <dbReference type="Google" id="ProtNLM"/>
    </source>
</evidence>
<dbReference type="AlphaFoldDB" id="A0AAW5QTQ6"/>
<dbReference type="RefSeq" id="WP_261613958.1">
    <property type="nucleotide sequence ID" value="NZ_JALIDZ010000001.1"/>
</dbReference>
<keyword evidence="4" id="KW-1185">Reference proteome</keyword>
<protein>
    <recommendedName>
        <fullName evidence="5">DUF3035 domain-containing protein</fullName>
    </recommendedName>
</protein>
<name>A0AAW5QTQ6_9HYPH</name>
<evidence type="ECO:0000313" key="3">
    <source>
        <dbReference type="EMBL" id="MCT8970390.1"/>
    </source>
</evidence>
<organism evidence="3 4">
    <name type="scientific">Microbaculum marinisediminis</name>
    <dbReference type="NCBI Taxonomy" id="2931392"/>
    <lineage>
        <taxon>Bacteria</taxon>
        <taxon>Pseudomonadati</taxon>
        <taxon>Pseudomonadota</taxon>
        <taxon>Alphaproteobacteria</taxon>
        <taxon>Hyphomicrobiales</taxon>
        <taxon>Tepidamorphaceae</taxon>
        <taxon>Microbaculum</taxon>
    </lineage>
</organism>
<accession>A0AAW5QTQ6</accession>
<evidence type="ECO:0000256" key="2">
    <source>
        <dbReference type="SAM" id="SignalP"/>
    </source>
</evidence>
<feature type="compositionally biased region" description="Basic and acidic residues" evidence="1">
    <location>
        <begin position="99"/>
        <end position="122"/>
    </location>
</feature>
<feature type="signal peptide" evidence="2">
    <location>
        <begin position="1"/>
        <end position="25"/>
    </location>
</feature>
<dbReference type="Proteomes" id="UP001320898">
    <property type="component" value="Unassembled WGS sequence"/>
</dbReference>
<comment type="caution">
    <text evidence="3">The sequence shown here is derived from an EMBL/GenBank/DDBJ whole genome shotgun (WGS) entry which is preliminary data.</text>
</comment>
<feature type="chain" id="PRO_5043330515" description="DUF3035 domain-containing protein" evidence="2">
    <location>
        <begin position="26"/>
        <end position="222"/>
    </location>
</feature>
<gene>
    <name evidence="3" type="ORF">MUB46_00815</name>
</gene>
<sequence length="222" mass="23959">MKRDGRFGARLTTGFAICVAGGLLAACSGSSSGFNDPVEDMLGDPLVAMGLKVDPSEETIEYGPRSPLVMPSADQAARDLPPPVAASESYGAAWPTDPDAERRRAEAEMRQAALKEKPRDVEYASEPMTPGELEEWGRMYGRSNGSGMALGPKKPGGKEEAKTVSPRELLDRRKDPTQQLRSEPPRQSLNEPPAGYRTPAPSVEGPEEPEKKGFFSKLWGNS</sequence>
<reference evidence="3 4" key="1">
    <citation type="submission" date="2022-04" db="EMBL/GenBank/DDBJ databases">
        <authorList>
            <person name="Ye Y.-Q."/>
            <person name="Du Z.-J."/>
        </authorList>
    </citation>
    <scope>NUCLEOTIDE SEQUENCE [LARGE SCALE GENOMIC DNA]</scope>
    <source>
        <strain evidence="3 4">A6E488</strain>
    </source>
</reference>
<proteinExistence type="predicted"/>
<evidence type="ECO:0000256" key="1">
    <source>
        <dbReference type="SAM" id="MobiDB-lite"/>
    </source>
</evidence>
<feature type="region of interest" description="Disordered" evidence="1">
    <location>
        <begin position="57"/>
        <end position="222"/>
    </location>
</feature>
<evidence type="ECO:0000313" key="4">
    <source>
        <dbReference type="Proteomes" id="UP001320898"/>
    </source>
</evidence>
<dbReference type="PROSITE" id="PS51257">
    <property type="entry name" value="PROKAR_LIPOPROTEIN"/>
    <property type="match status" value="1"/>
</dbReference>
<dbReference type="EMBL" id="JALIDZ010000001">
    <property type="protein sequence ID" value="MCT8970390.1"/>
    <property type="molecule type" value="Genomic_DNA"/>
</dbReference>
<keyword evidence="2" id="KW-0732">Signal</keyword>